<keyword evidence="2 8" id="KW-0732">Signal</keyword>
<evidence type="ECO:0000256" key="1">
    <source>
        <dbReference type="ARBA" id="ARBA00004635"/>
    </source>
</evidence>
<dbReference type="PROSITE" id="PS51257">
    <property type="entry name" value="PROKAR_LIPOPROTEIN"/>
    <property type="match status" value="1"/>
</dbReference>
<dbReference type="SUPFAM" id="SSF53850">
    <property type="entry name" value="Periplasmic binding protein-like II"/>
    <property type="match status" value="1"/>
</dbReference>
<dbReference type="PANTHER" id="PTHR30429">
    <property type="entry name" value="D-METHIONINE-BINDING LIPOPROTEIN METQ"/>
    <property type="match status" value="1"/>
</dbReference>
<protein>
    <recommendedName>
        <fullName evidence="6">Lipoprotein</fullName>
    </recommendedName>
</protein>
<accession>A0A0U3R4Y1</accession>
<dbReference type="Gene3D" id="3.40.190.10">
    <property type="entry name" value="Periplasmic binding protein-like II"/>
    <property type="match status" value="2"/>
</dbReference>
<keyword evidence="5 6" id="KW-0449">Lipoprotein</keyword>
<dbReference type="RefSeq" id="WP_058929451.1">
    <property type="nucleotide sequence ID" value="NZ_CP013747.1"/>
</dbReference>
<comment type="subcellular location">
    <subcellularLocation>
        <location evidence="1">Membrane</location>
        <topology evidence="1">Lipid-anchor</topology>
    </subcellularLocation>
</comment>
<name>A0A0U3R4Y1_9MICC</name>
<dbReference type="STRING" id="121292.AU252_02960"/>
<evidence type="ECO:0000256" key="8">
    <source>
        <dbReference type="SAM" id="SignalP"/>
    </source>
</evidence>
<feature type="chain" id="PRO_5006844175" description="Lipoprotein" evidence="8">
    <location>
        <begin position="33"/>
        <end position="268"/>
    </location>
</feature>
<dbReference type="KEGG" id="psul:AU252_02960"/>
<sequence length="268" mass="28534">MIRTHVLKAAAACGIAAILALSACGSSSSSDASSTIKVGALAVPAGDMVKHVQRELAAAEGLTVEYKEFSDYNTPNPAVSDGDIDANLFQNTTFLETYNKASGKNLVSVGKVYLPPMALYSNDIAELQDLPDGASIAIPNDPTNESRALKLLASKGLIEVTENPITLKDVTANPKNIQFTEIENASLPQALNDKDAAIVTLAFALPAGLSADKQLLVEGKDSAYYNVLAVKAEMKDDPRVQKLYKILTSQDMKDFLQEKYKGLVIPAS</sequence>
<dbReference type="PANTHER" id="PTHR30429:SF0">
    <property type="entry name" value="METHIONINE-BINDING LIPOPROTEIN METQ"/>
    <property type="match status" value="1"/>
</dbReference>
<gene>
    <name evidence="9" type="ORF">AU252_02960</name>
</gene>
<feature type="lipid moiety-binding region" description="S-diacylglycerol cysteine" evidence="7">
    <location>
        <position position="24"/>
    </location>
</feature>
<organism evidence="9">
    <name type="scientific">Pseudarthrobacter sulfonivorans</name>
    <dbReference type="NCBI Taxonomy" id="121292"/>
    <lineage>
        <taxon>Bacteria</taxon>
        <taxon>Bacillati</taxon>
        <taxon>Actinomycetota</taxon>
        <taxon>Actinomycetes</taxon>
        <taxon>Micrococcales</taxon>
        <taxon>Micrococcaceae</taxon>
        <taxon>Pseudarthrobacter</taxon>
    </lineage>
</organism>
<dbReference type="PIRSF" id="PIRSF002854">
    <property type="entry name" value="MetQ"/>
    <property type="match status" value="1"/>
</dbReference>
<dbReference type="Pfam" id="PF03180">
    <property type="entry name" value="Lipoprotein_9"/>
    <property type="match status" value="1"/>
</dbReference>
<evidence type="ECO:0000256" key="7">
    <source>
        <dbReference type="PIRSR" id="PIRSR002854-1"/>
    </source>
</evidence>
<dbReference type="GO" id="GO:0016020">
    <property type="term" value="C:membrane"/>
    <property type="evidence" value="ECO:0007669"/>
    <property type="project" value="UniProtKB-SubCell"/>
</dbReference>
<evidence type="ECO:0000256" key="4">
    <source>
        <dbReference type="ARBA" id="ARBA00023139"/>
    </source>
</evidence>
<proteinExistence type="inferred from homology"/>
<keyword evidence="3" id="KW-0472">Membrane</keyword>
<dbReference type="EMBL" id="CP013747">
    <property type="protein sequence ID" value="ALV40257.1"/>
    <property type="molecule type" value="Genomic_DNA"/>
</dbReference>
<feature type="signal peptide" evidence="8">
    <location>
        <begin position="1"/>
        <end position="32"/>
    </location>
</feature>
<evidence type="ECO:0000256" key="6">
    <source>
        <dbReference type="PIRNR" id="PIRNR002854"/>
    </source>
</evidence>
<evidence type="ECO:0000256" key="3">
    <source>
        <dbReference type="ARBA" id="ARBA00023136"/>
    </source>
</evidence>
<evidence type="ECO:0000313" key="9">
    <source>
        <dbReference type="EMBL" id="ALV40257.1"/>
    </source>
</evidence>
<dbReference type="AlphaFoldDB" id="A0A0U3R4Y1"/>
<evidence type="ECO:0000256" key="5">
    <source>
        <dbReference type="ARBA" id="ARBA00023288"/>
    </source>
</evidence>
<dbReference type="Proteomes" id="UP000065151">
    <property type="component" value="Chromosome"/>
</dbReference>
<reference evidence="9 10" key="1">
    <citation type="submission" date="2015-12" db="EMBL/GenBank/DDBJ databases">
        <authorList>
            <person name="Shamseldin A."/>
            <person name="Moawad H."/>
            <person name="Abd El-Rahim W.M."/>
            <person name="Sadowsky M.J."/>
        </authorList>
    </citation>
    <scope>NUCLEOTIDE SEQUENCE [LARGE SCALE GENOMIC DNA]</scope>
    <source>
        <strain evidence="9 10">Ar51</strain>
    </source>
</reference>
<evidence type="ECO:0000313" key="10">
    <source>
        <dbReference type="Proteomes" id="UP000065151"/>
    </source>
</evidence>
<evidence type="ECO:0000256" key="2">
    <source>
        <dbReference type="ARBA" id="ARBA00022729"/>
    </source>
</evidence>
<keyword evidence="4" id="KW-0564">Palmitate</keyword>
<dbReference type="InterPro" id="IPR004872">
    <property type="entry name" value="Lipoprotein_NlpA"/>
</dbReference>
<comment type="similarity">
    <text evidence="6">Belongs to the nlpA lipoprotein family.</text>
</comment>